<proteinExistence type="predicted"/>
<sequence length="226" mass="25747">MILITTSHYQVIRSHDNRFLAPERTTTKDCQPCCYNKQSHMRLYDLFPETQVILLSYFEISQPKSKTISGNRGFIPYDKIFVVLLFQEALWNSLTYIFNSAVVASNGFAFIRLTTSRSLLFKAITFTISLPNTLDWTGTHMLRVALLNPTVSRVSLLATRCTRLSGALVRPHVKSPRESLWVHQSFFTATSYTLSSKREKTKTETLSCELPAPLFNLHLTPPSFSS</sequence>
<protein>
    <submittedName>
        <fullName evidence="1">Uncharacterized protein</fullName>
    </submittedName>
</protein>
<evidence type="ECO:0000313" key="2">
    <source>
        <dbReference type="Proteomes" id="UP000037069"/>
    </source>
</evidence>
<dbReference type="EMBL" id="JRES01000678">
    <property type="protein sequence ID" value="KNC29274.1"/>
    <property type="molecule type" value="Genomic_DNA"/>
</dbReference>
<dbReference type="AlphaFoldDB" id="A0A0L0CCT6"/>
<evidence type="ECO:0000313" key="1">
    <source>
        <dbReference type="EMBL" id="KNC29274.1"/>
    </source>
</evidence>
<gene>
    <name evidence="1" type="ORF">FF38_02456</name>
</gene>
<organism evidence="1 2">
    <name type="scientific">Lucilia cuprina</name>
    <name type="common">Green bottle fly</name>
    <name type="synonym">Australian sheep blowfly</name>
    <dbReference type="NCBI Taxonomy" id="7375"/>
    <lineage>
        <taxon>Eukaryota</taxon>
        <taxon>Metazoa</taxon>
        <taxon>Ecdysozoa</taxon>
        <taxon>Arthropoda</taxon>
        <taxon>Hexapoda</taxon>
        <taxon>Insecta</taxon>
        <taxon>Pterygota</taxon>
        <taxon>Neoptera</taxon>
        <taxon>Endopterygota</taxon>
        <taxon>Diptera</taxon>
        <taxon>Brachycera</taxon>
        <taxon>Muscomorpha</taxon>
        <taxon>Oestroidea</taxon>
        <taxon>Calliphoridae</taxon>
        <taxon>Luciliinae</taxon>
        <taxon>Lucilia</taxon>
    </lineage>
</organism>
<name>A0A0L0CCT6_LUCCU</name>
<keyword evidence="2" id="KW-1185">Reference proteome</keyword>
<accession>A0A0L0CCT6</accession>
<reference evidence="1 2" key="1">
    <citation type="journal article" date="2015" name="Nat. Commun.">
        <title>Lucilia cuprina genome unlocks parasitic fly biology to underpin future interventions.</title>
        <authorList>
            <person name="Anstead C.A."/>
            <person name="Korhonen P.K."/>
            <person name="Young N.D."/>
            <person name="Hall R.S."/>
            <person name="Jex A.R."/>
            <person name="Murali S.C."/>
            <person name="Hughes D.S."/>
            <person name="Lee S.F."/>
            <person name="Perry T."/>
            <person name="Stroehlein A.J."/>
            <person name="Ansell B.R."/>
            <person name="Breugelmans B."/>
            <person name="Hofmann A."/>
            <person name="Qu J."/>
            <person name="Dugan S."/>
            <person name="Lee S.L."/>
            <person name="Chao H."/>
            <person name="Dinh H."/>
            <person name="Han Y."/>
            <person name="Doddapaneni H.V."/>
            <person name="Worley K.C."/>
            <person name="Muzny D.M."/>
            <person name="Ioannidis P."/>
            <person name="Waterhouse R.M."/>
            <person name="Zdobnov E.M."/>
            <person name="James P.J."/>
            <person name="Bagnall N.H."/>
            <person name="Kotze A.C."/>
            <person name="Gibbs R.A."/>
            <person name="Richards S."/>
            <person name="Batterham P."/>
            <person name="Gasser R.B."/>
        </authorList>
    </citation>
    <scope>NUCLEOTIDE SEQUENCE [LARGE SCALE GENOMIC DNA]</scope>
    <source>
        <strain evidence="1 2">LS</strain>
        <tissue evidence="1">Full body</tissue>
    </source>
</reference>
<comment type="caution">
    <text evidence="1">The sequence shown here is derived from an EMBL/GenBank/DDBJ whole genome shotgun (WGS) entry which is preliminary data.</text>
</comment>
<dbReference type="Proteomes" id="UP000037069">
    <property type="component" value="Unassembled WGS sequence"/>
</dbReference>